<keyword evidence="3" id="KW-1185">Reference proteome</keyword>
<reference evidence="2" key="1">
    <citation type="submission" date="2018-11" db="EMBL/GenBank/DDBJ databases">
        <authorList>
            <person name="Alioto T."/>
            <person name="Alioto T."/>
        </authorList>
    </citation>
    <scope>NUCLEOTIDE SEQUENCE</scope>
</reference>
<feature type="region of interest" description="Disordered" evidence="1">
    <location>
        <begin position="83"/>
        <end position="108"/>
    </location>
</feature>
<gene>
    <name evidence="2" type="ORF">MGAL_10B060826</name>
</gene>
<dbReference type="AlphaFoldDB" id="A0A8B6BWN0"/>
<proteinExistence type="predicted"/>
<comment type="caution">
    <text evidence="2">The sequence shown here is derived from an EMBL/GenBank/DDBJ whole genome shotgun (WGS) entry which is preliminary data.</text>
</comment>
<accession>A0A8B6BWN0</accession>
<protein>
    <submittedName>
        <fullName evidence="2">Uncharacterized protein</fullName>
    </submittedName>
</protein>
<organism evidence="2 3">
    <name type="scientific">Mytilus galloprovincialis</name>
    <name type="common">Mediterranean mussel</name>
    <dbReference type="NCBI Taxonomy" id="29158"/>
    <lineage>
        <taxon>Eukaryota</taxon>
        <taxon>Metazoa</taxon>
        <taxon>Spiralia</taxon>
        <taxon>Lophotrochozoa</taxon>
        <taxon>Mollusca</taxon>
        <taxon>Bivalvia</taxon>
        <taxon>Autobranchia</taxon>
        <taxon>Pteriomorphia</taxon>
        <taxon>Mytilida</taxon>
        <taxon>Mytiloidea</taxon>
        <taxon>Mytilidae</taxon>
        <taxon>Mytilinae</taxon>
        <taxon>Mytilus</taxon>
    </lineage>
</organism>
<evidence type="ECO:0000313" key="2">
    <source>
        <dbReference type="EMBL" id="VDH97137.1"/>
    </source>
</evidence>
<dbReference type="Proteomes" id="UP000596742">
    <property type="component" value="Unassembled WGS sequence"/>
</dbReference>
<dbReference type="EMBL" id="UYJE01000859">
    <property type="protein sequence ID" value="VDH97137.1"/>
    <property type="molecule type" value="Genomic_DNA"/>
</dbReference>
<evidence type="ECO:0000256" key="1">
    <source>
        <dbReference type="SAM" id="MobiDB-lite"/>
    </source>
</evidence>
<feature type="region of interest" description="Disordered" evidence="1">
    <location>
        <begin position="1"/>
        <end position="64"/>
    </location>
</feature>
<sequence length="108" mass="12316">MMKRHTKDVKIQINKEEKTSGKDGEETEKEIRKGHPQGSRLSVVEGRRPRPTECPTVMESEVEEELPNVDYWAVPVPEETLTELEDSLFSPPTRKELITDGLPENVSD</sequence>
<evidence type="ECO:0000313" key="3">
    <source>
        <dbReference type="Proteomes" id="UP000596742"/>
    </source>
</evidence>
<feature type="compositionally biased region" description="Basic and acidic residues" evidence="1">
    <location>
        <begin position="8"/>
        <end position="33"/>
    </location>
</feature>
<name>A0A8B6BWN0_MYTGA</name>